<evidence type="ECO:0000313" key="2">
    <source>
        <dbReference type="Proteomes" id="UP000663880"/>
    </source>
</evidence>
<keyword evidence="2" id="KW-1185">Reference proteome</keyword>
<dbReference type="EMBL" id="CAJOBZ010000054">
    <property type="protein sequence ID" value="CAF4920475.1"/>
    <property type="molecule type" value="Genomic_DNA"/>
</dbReference>
<reference evidence="1" key="1">
    <citation type="submission" date="2021-02" db="EMBL/GenBank/DDBJ databases">
        <authorList>
            <person name="Steward A R."/>
        </authorList>
    </citation>
    <scope>NUCLEOTIDE SEQUENCE</scope>
</reference>
<gene>
    <name evidence="1" type="ORF">PMACD_LOCUS12970</name>
</gene>
<protein>
    <submittedName>
        <fullName evidence="1">Uncharacterized protein</fullName>
    </submittedName>
</protein>
<dbReference type="Proteomes" id="UP000663880">
    <property type="component" value="Unassembled WGS sequence"/>
</dbReference>
<evidence type="ECO:0000313" key="1">
    <source>
        <dbReference type="EMBL" id="CAF4920475.1"/>
    </source>
</evidence>
<dbReference type="OrthoDB" id="7480422at2759"/>
<dbReference type="AlphaFoldDB" id="A0A821W9Q5"/>
<name>A0A821W9Q5_9NEOP</name>
<sequence length="99" mass="11647">MPFDRIQRRAARIVDDFVLSDRLKPLAVRRNEGSSASSTAYIIPNHFSDYLRQNFIIRRKDRILNFTRSTLTSGVTRRFTLISEPFRLMRLHEKSVPLP</sequence>
<organism evidence="1 2">
    <name type="scientific">Pieris macdunnoughi</name>
    <dbReference type="NCBI Taxonomy" id="345717"/>
    <lineage>
        <taxon>Eukaryota</taxon>
        <taxon>Metazoa</taxon>
        <taxon>Ecdysozoa</taxon>
        <taxon>Arthropoda</taxon>
        <taxon>Hexapoda</taxon>
        <taxon>Insecta</taxon>
        <taxon>Pterygota</taxon>
        <taxon>Neoptera</taxon>
        <taxon>Endopterygota</taxon>
        <taxon>Lepidoptera</taxon>
        <taxon>Glossata</taxon>
        <taxon>Ditrysia</taxon>
        <taxon>Papilionoidea</taxon>
        <taxon>Pieridae</taxon>
        <taxon>Pierinae</taxon>
        <taxon>Pieris</taxon>
    </lineage>
</organism>
<comment type="caution">
    <text evidence="1">The sequence shown here is derived from an EMBL/GenBank/DDBJ whole genome shotgun (WGS) entry which is preliminary data.</text>
</comment>
<accession>A0A821W9Q5</accession>
<proteinExistence type="predicted"/>